<dbReference type="EMBL" id="NQVE01000196">
    <property type="protein sequence ID" value="RAL39832.1"/>
    <property type="molecule type" value="Genomic_DNA"/>
</dbReference>
<dbReference type="Proteomes" id="UP000249390">
    <property type="component" value="Unassembled WGS sequence"/>
</dbReference>
<feature type="coiled-coil region" evidence="1">
    <location>
        <begin position="5"/>
        <end position="32"/>
    </location>
</feature>
<reference evidence="2 3" key="1">
    <citation type="submission" date="2018-06" db="EMBL/GenBank/DDBJ databases">
        <title>The Genome of Cuscuta australis (Dodder) Provides Insight into the Evolution of Plant Parasitism.</title>
        <authorList>
            <person name="Liu H."/>
        </authorList>
    </citation>
    <scope>NUCLEOTIDE SEQUENCE [LARGE SCALE GENOMIC DNA]</scope>
    <source>
        <strain evidence="3">cv. Yunnan</strain>
        <tissue evidence="2">Vines</tissue>
    </source>
</reference>
<dbReference type="InterPro" id="IPR029159">
    <property type="entry name" value="CA109-like"/>
</dbReference>
<evidence type="ECO:0000256" key="1">
    <source>
        <dbReference type="SAM" id="Coils"/>
    </source>
</evidence>
<protein>
    <submittedName>
        <fullName evidence="2">Uncharacterized protein</fullName>
    </submittedName>
</protein>
<dbReference type="AlphaFoldDB" id="A0A328D217"/>
<dbReference type="Pfam" id="PF15011">
    <property type="entry name" value="CA109-like"/>
    <property type="match status" value="1"/>
</dbReference>
<dbReference type="PANTHER" id="PTHR37904">
    <property type="entry name" value="OS10G0566900 PROTEIN"/>
    <property type="match status" value="1"/>
</dbReference>
<evidence type="ECO:0000313" key="2">
    <source>
        <dbReference type="EMBL" id="RAL39832.1"/>
    </source>
</evidence>
<accession>A0A328D217</accession>
<proteinExistence type="predicted"/>
<sequence length="200" mass="22571">MESTIKKCQQGFKKAKNEIDNWEELQTRLMSQFANASFIIERLQVIQDSKNYGALACIQGIEDVVLAKQLHSLQTILVSMNKTMEEFHSIVLSFEKIVRDGRHQVKCGSTRPTMKQLQQRVGIKPSLADCLDGLSILCEMHQSEYHLKSTVVSAISTLALKPSGVTEDLCALKQLLLDQPNIPKEEVQFIFDVIFAEDNC</sequence>
<evidence type="ECO:0000313" key="3">
    <source>
        <dbReference type="Proteomes" id="UP000249390"/>
    </source>
</evidence>
<name>A0A328D217_9ASTE</name>
<comment type="caution">
    <text evidence="2">The sequence shown here is derived from an EMBL/GenBank/DDBJ whole genome shotgun (WGS) entry which is preliminary data.</text>
</comment>
<keyword evidence="1" id="KW-0175">Coiled coil</keyword>
<keyword evidence="3" id="KW-1185">Reference proteome</keyword>
<dbReference type="PANTHER" id="PTHR37904:SF2">
    <property type="entry name" value="OS10G0566900 PROTEIN"/>
    <property type="match status" value="1"/>
</dbReference>
<dbReference type="InterPro" id="IPR038985">
    <property type="entry name" value="OPRN-like"/>
</dbReference>
<gene>
    <name evidence="2" type="ORF">DM860_013033</name>
</gene>
<organism evidence="2 3">
    <name type="scientific">Cuscuta australis</name>
    <dbReference type="NCBI Taxonomy" id="267555"/>
    <lineage>
        <taxon>Eukaryota</taxon>
        <taxon>Viridiplantae</taxon>
        <taxon>Streptophyta</taxon>
        <taxon>Embryophyta</taxon>
        <taxon>Tracheophyta</taxon>
        <taxon>Spermatophyta</taxon>
        <taxon>Magnoliopsida</taxon>
        <taxon>eudicotyledons</taxon>
        <taxon>Gunneridae</taxon>
        <taxon>Pentapetalae</taxon>
        <taxon>asterids</taxon>
        <taxon>lamiids</taxon>
        <taxon>Solanales</taxon>
        <taxon>Convolvulaceae</taxon>
        <taxon>Cuscuteae</taxon>
        <taxon>Cuscuta</taxon>
        <taxon>Cuscuta subgen. Grammica</taxon>
        <taxon>Cuscuta sect. Cleistogrammica</taxon>
    </lineage>
</organism>